<organism evidence="1">
    <name type="scientific">marine sediment metagenome</name>
    <dbReference type="NCBI Taxonomy" id="412755"/>
    <lineage>
        <taxon>unclassified sequences</taxon>
        <taxon>metagenomes</taxon>
        <taxon>ecological metagenomes</taxon>
    </lineage>
</organism>
<name>A0A0F9IS45_9ZZZZ</name>
<proteinExistence type="predicted"/>
<evidence type="ECO:0000313" key="1">
    <source>
        <dbReference type="EMBL" id="KKM60224.1"/>
    </source>
</evidence>
<dbReference type="AlphaFoldDB" id="A0A0F9IS45"/>
<dbReference type="EMBL" id="LAZR01011720">
    <property type="protein sequence ID" value="KKM60224.1"/>
    <property type="molecule type" value="Genomic_DNA"/>
</dbReference>
<comment type="caution">
    <text evidence="1">The sequence shown here is derived from an EMBL/GenBank/DDBJ whole genome shotgun (WGS) entry which is preliminary data.</text>
</comment>
<protein>
    <submittedName>
        <fullName evidence="1">Uncharacterized protein</fullName>
    </submittedName>
</protein>
<reference evidence="1" key="1">
    <citation type="journal article" date="2015" name="Nature">
        <title>Complex archaea that bridge the gap between prokaryotes and eukaryotes.</title>
        <authorList>
            <person name="Spang A."/>
            <person name="Saw J.H."/>
            <person name="Jorgensen S.L."/>
            <person name="Zaremba-Niedzwiedzka K."/>
            <person name="Martijn J."/>
            <person name="Lind A.E."/>
            <person name="van Eijk R."/>
            <person name="Schleper C."/>
            <person name="Guy L."/>
            <person name="Ettema T.J."/>
        </authorList>
    </citation>
    <scope>NUCLEOTIDE SEQUENCE</scope>
</reference>
<accession>A0A0F9IS45</accession>
<sequence>MKLIRLVIAHISPPIDLDINTKIGSVSVKTLFVLNSETENWYFIYGSMSISEELNVTPENLIIIPNDKREEIEKAIEGVVNFIVVSTRSTRTFSSPIPYILLNYENDKEKKMLEQNDGFSLEIKKIPSVSPKIEFDNNILNLLQDRLGGIALLAEALSHSHPTGRFHEILRLFERAFHCTSSRLIKPLTEFLLNAKNQGYSKPEIENWVVTLRHPATHADRKDYFVLEAGIRPVVHRMEQAAYDVLFNKKDWRIPTSARREIWKPISGTSSDKLDLFIIKGKGTSFNFQLLDGFSSYPLPLLDFSSVLPKMIPENWWYKDVKSIKTSGIFNIVEPD</sequence>
<gene>
    <name evidence="1" type="ORF">LCGC14_1544030</name>
</gene>